<dbReference type="GeneID" id="18873538"/>
<evidence type="ECO:0000256" key="5">
    <source>
        <dbReference type="SAM" id="MobiDB-lite"/>
    </source>
</evidence>
<dbReference type="PROSITE" id="PS50913">
    <property type="entry name" value="GRIP"/>
    <property type="match status" value="1"/>
</dbReference>
<dbReference type="OMA" id="WDPEQKV"/>
<gene>
    <name evidence="7" type="ORF">SPAPADRAFT_60728</name>
</gene>
<dbReference type="RefSeq" id="XP_007374891.1">
    <property type="nucleotide sequence ID" value="XM_007374829.1"/>
</dbReference>
<evidence type="ECO:0000256" key="1">
    <source>
        <dbReference type="ARBA" id="ARBA00004555"/>
    </source>
</evidence>
<dbReference type="PANTHER" id="PTHR18921:SF2">
    <property type="entry name" value="THYROID RECEPTOR-INTERACTING PROTEIN 11"/>
    <property type="match status" value="1"/>
</dbReference>
<dbReference type="InterPro" id="IPR000237">
    <property type="entry name" value="GRIP_dom"/>
</dbReference>
<evidence type="ECO:0000259" key="6">
    <source>
        <dbReference type="PROSITE" id="PS50913"/>
    </source>
</evidence>
<name>G3AM78_SPAPN</name>
<dbReference type="GO" id="GO:0031267">
    <property type="term" value="F:small GTPase binding"/>
    <property type="evidence" value="ECO:0007669"/>
    <property type="project" value="TreeGrafter"/>
</dbReference>
<feature type="coiled-coil region" evidence="4">
    <location>
        <begin position="156"/>
        <end position="221"/>
    </location>
</feature>
<keyword evidence="8" id="KW-1185">Reference proteome</keyword>
<evidence type="ECO:0000313" key="8">
    <source>
        <dbReference type="Proteomes" id="UP000000709"/>
    </source>
</evidence>
<dbReference type="OrthoDB" id="425925at2759"/>
<keyword evidence="2" id="KW-0333">Golgi apparatus</keyword>
<organism evidence="8">
    <name type="scientific">Spathaspora passalidarum (strain NRRL Y-27907 / 11-Y1)</name>
    <dbReference type="NCBI Taxonomy" id="619300"/>
    <lineage>
        <taxon>Eukaryota</taxon>
        <taxon>Fungi</taxon>
        <taxon>Dikarya</taxon>
        <taxon>Ascomycota</taxon>
        <taxon>Saccharomycotina</taxon>
        <taxon>Pichiomycetes</taxon>
        <taxon>Debaryomycetaceae</taxon>
        <taxon>Spathaspora</taxon>
    </lineage>
</organism>
<dbReference type="KEGG" id="spaa:SPAPADRAFT_60728"/>
<sequence length="339" mass="38789">MKESEIELEEKTELVETLTKQNQELKSKLEKVSHDKSQEDELVSQLRESNNDLNNECERLSDTLTKSRREYQATIDELSDEKYNFENQNSKLSKKVNELKTELNELNILQNELELDNKNQAATIEELKSVNAQKDHELEERNKIIEDLRLVILENQQATEKITSDLKQEIESLKEKVSKVDHDNETLSTEINSKKQEIDNLNNQLKEIDELKTDINTKQLLIGKLRHEAIILNEHLTKALTMIKQGSGDGSNKTIDRELISNVILSFLQFPRGDTKKFEALQLISALLQWDPEQKVAAGLQSKGSGSGKVDKTGPDGQQQRQSFVSLWTDFLEKESMGG</sequence>
<comment type="subcellular location">
    <subcellularLocation>
        <location evidence="1">Golgi apparatus</location>
    </subcellularLocation>
</comment>
<dbReference type="InParanoid" id="G3AM78"/>
<dbReference type="GO" id="GO:0006888">
    <property type="term" value="P:endoplasmic reticulum to Golgi vesicle-mediated transport"/>
    <property type="evidence" value="ECO:0007669"/>
    <property type="project" value="TreeGrafter"/>
</dbReference>
<evidence type="ECO:0000256" key="3">
    <source>
        <dbReference type="ARBA" id="ARBA00023054"/>
    </source>
</evidence>
<feature type="region of interest" description="Disordered" evidence="5">
    <location>
        <begin position="298"/>
        <end position="324"/>
    </location>
</feature>
<dbReference type="InterPro" id="IPR019459">
    <property type="entry name" value="GRAB"/>
</dbReference>
<evidence type="ECO:0000256" key="4">
    <source>
        <dbReference type="SAM" id="Coils"/>
    </source>
</evidence>
<evidence type="ECO:0000313" key="7">
    <source>
        <dbReference type="EMBL" id="EGW33376.1"/>
    </source>
</evidence>
<dbReference type="AlphaFoldDB" id="G3AM78"/>
<protein>
    <recommendedName>
        <fullName evidence="6">GRIP domain-containing protein</fullName>
    </recommendedName>
</protein>
<dbReference type="GO" id="GO:0005794">
    <property type="term" value="C:Golgi apparatus"/>
    <property type="evidence" value="ECO:0007669"/>
    <property type="project" value="UniProtKB-SubCell"/>
</dbReference>
<dbReference type="eggNOG" id="ENOG502RYXN">
    <property type="taxonomic scope" value="Eukaryota"/>
</dbReference>
<proteinExistence type="predicted"/>
<dbReference type="PANTHER" id="PTHR18921">
    <property type="entry name" value="MYOSIN HEAVY CHAIN - RELATED"/>
    <property type="match status" value="1"/>
</dbReference>
<accession>G3AM78</accession>
<dbReference type="EMBL" id="GL996501">
    <property type="protein sequence ID" value="EGW33376.1"/>
    <property type="molecule type" value="Genomic_DNA"/>
</dbReference>
<evidence type="ECO:0000256" key="2">
    <source>
        <dbReference type="ARBA" id="ARBA00023034"/>
    </source>
</evidence>
<feature type="coiled-coil region" evidence="4">
    <location>
        <begin position="1"/>
        <end position="130"/>
    </location>
</feature>
<dbReference type="STRING" id="619300.G3AM78"/>
<keyword evidence="3 4" id="KW-0175">Coiled coil</keyword>
<dbReference type="GO" id="GO:0007030">
    <property type="term" value="P:Golgi organization"/>
    <property type="evidence" value="ECO:0007669"/>
    <property type="project" value="TreeGrafter"/>
</dbReference>
<reference evidence="7 8" key="1">
    <citation type="journal article" date="2011" name="Proc. Natl. Acad. Sci. U.S.A.">
        <title>Comparative genomics of xylose-fermenting fungi for enhanced biofuel production.</title>
        <authorList>
            <person name="Wohlbach D.J."/>
            <person name="Kuo A."/>
            <person name="Sato T.K."/>
            <person name="Potts K.M."/>
            <person name="Salamov A.A."/>
            <person name="LaButti K.M."/>
            <person name="Sun H."/>
            <person name="Clum A."/>
            <person name="Pangilinan J.L."/>
            <person name="Lindquist E.A."/>
            <person name="Lucas S."/>
            <person name="Lapidus A."/>
            <person name="Jin M."/>
            <person name="Gunawan C."/>
            <person name="Balan V."/>
            <person name="Dale B.E."/>
            <person name="Jeffries T.W."/>
            <person name="Zinkel R."/>
            <person name="Barry K.W."/>
            <person name="Grigoriev I.V."/>
            <person name="Gasch A.P."/>
        </authorList>
    </citation>
    <scope>NUCLEOTIDE SEQUENCE [LARGE SCALE GENOMIC DNA]</scope>
    <source>
        <strain evidence="8">NRRL Y-27907 / 11-Y1</strain>
    </source>
</reference>
<dbReference type="Proteomes" id="UP000000709">
    <property type="component" value="Unassembled WGS sequence"/>
</dbReference>
<feature type="domain" description="GRIP" evidence="6">
    <location>
        <begin position="250"/>
        <end position="301"/>
    </location>
</feature>
<dbReference type="HOGENOM" id="CLU_020680_3_0_1"/>
<dbReference type="Pfam" id="PF10375">
    <property type="entry name" value="GRAB"/>
    <property type="match status" value="1"/>
</dbReference>